<evidence type="ECO:0000256" key="4">
    <source>
        <dbReference type="ARBA" id="ARBA00023136"/>
    </source>
</evidence>
<gene>
    <name evidence="8" type="primary">LOC106469086</name>
</gene>
<evidence type="ECO:0000313" key="7">
    <source>
        <dbReference type="Proteomes" id="UP000694941"/>
    </source>
</evidence>
<organism evidence="7 8">
    <name type="scientific">Limulus polyphemus</name>
    <name type="common">Atlantic horseshoe crab</name>
    <dbReference type="NCBI Taxonomy" id="6850"/>
    <lineage>
        <taxon>Eukaryota</taxon>
        <taxon>Metazoa</taxon>
        <taxon>Ecdysozoa</taxon>
        <taxon>Arthropoda</taxon>
        <taxon>Chelicerata</taxon>
        <taxon>Merostomata</taxon>
        <taxon>Xiphosura</taxon>
        <taxon>Limulidae</taxon>
        <taxon>Limulus</taxon>
    </lineage>
</organism>
<dbReference type="Gene3D" id="1.20.1740.10">
    <property type="entry name" value="Amino acid/polyamine transporter I"/>
    <property type="match status" value="1"/>
</dbReference>
<keyword evidence="7" id="KW-1185">Reference proteome</keyword>
<dbReference type="Pfam" id="PF01490">
    <property type="entry name" value="Aa_trans"/>
    <property type="match status" value="1"/>
</dbReference>
<accession>A0ABM1TBE7</accession>
<name>A0ABM1TBE7_LIMPO</name>
<feature type="transmembrane region" description="Helical" evidence="5">
    <location>
        <begin position="7"/>
        <end position="29"/>
    </location>
</feature>
<dbReference type="PANTHER" id="PTHR22950:SF677">
    <property type="entry name" value="AMINO ACID TRANSPORTER TRANSMEMBRANE DOMAIN-CONTAINING PROTEIN"/>
    <property type="match status" value="1"/>
</dbReference>
<evidence type="ECO:0000256" key="5">
    <source>
        <dbReference type="SAM" id="Phobius"/>
    </source>
</evidence>
<keyword evidence="4 5" id="KW-0472">Membrane</keyword>
<dbReference type="InterPro" id="IPR013057">
    <property type="entry name" value="AA_transpt_TM"/>
</dbReference>
<reference evidence="8" key="1">
    <citation type="submission" date="2025-08" db="UniProtKB">
        <authorList>
            <consortium name="RefSeq"/>
        </authorList>
    </citation>
    <scope>IDENTIFICATION</scope>
    <source>
        <tissue evidence="8">Muscle</tissue>
    </source>
</reference>
<feature type="transmembrane region" description="Helical" evidence="5">
    <location>
        <begin position="107"/>
        <end position="127"/>
    </location>
</feature>
<feature type="transmembrane region" description="Helical" evidence="5">
    <location>
        <begin position="229"/>
        <end position="245"/>
    </location>
</feature>
<proteinExistence type="predicted"/>
<protein>
    <submittedName>
        <fullName evidence="8">Amino acid transporter AVT3B-like</fullName>
    </submittedName>
</protein>
<feature type="transmembrane region" description="Helical" evidence="5">
    <location>
        <begin position="287"/>
        <end position="308"/>
    </location>
</feature>
<dbReference type="GeneID" id="106469086"/>
<dbReference type="PANTHER" id="PTHR22950">
    <property type="entry name" value="AMINO ACID TRANSPORTER"/>
    <property type="match status" value="1"/>
</dbReference>
<dbReference type="RefSeq" id="XP_022253203.1">
    <property type="nucleotide sequence ID" value="XM_022397495.1"/>
</dbReference>
<evidence type="ECO:0000256" key="3">
    <source>
        <dbReference type="ARBA" id="ARBA00022989"/>
    </source>
</evidence>
<feature type="transmembrane region" description="Helical" evidence="5">
    <location>
        <begin position="41"/>
        <end position="58"/>
    </location>
</feature>
<comment type="subcellular location">
    <subcellularLocation>
        <location evidence="1">Membrane</location>
        <topology evidence="1">Multi-pass membrane protein</topology>
    </subcellularLocation>
</comment>
<dbReference type="Proteomes" id="UP000694941">
    <property type="component" value="Unplaced"/>
</dbReference>
<feature type="domain" description="Amino acid transporter transmembrane" evidence="6">
    <location>
        <begin position="1"/>
        <end position="305"/>
    </location>
</feature>
<evidence type="ECO:0000313" key="8">
    <source>
        <dbReference type="RefSeq" id="XP_022253203.1"/>
    </source>
</evidence>
<feature type="transmembrane region" description="Helical" evidence="5">
    <location>
        <begin position="65"/>
        <end position="87"/>
    </location>
</feature>
<evidence type="ECO:0000259" key="6">
    <source>
        <dbReference type="Pfam" id="PF01490"/>
    </source>
</evidence>
<sequence length="333" mass="37251">MGNIGRWLVDVTILVSQLGFCCAYLIFISENLSSYVSRVSKPQWLVILLPPLFLLTLLRHLHKLALFSFFAQVSNLFAFSVVFWFDFEHIHSVKKRFHPKEFSLKGFPFFFAMAIYCYEGAGMILSLEASCLKGVRHLFNRYFIITISFSTALYIAFGVSGYMSFGPETNEIITLNLSKGGGMNFAMLVKVCLCVSLFFTYPVMLFPVTKLLENRCLPVRENPVHLENFLRLVVVSVTGLIVTAVPNFANLMALVGATCCTLLAFILPGLFHILLFKNSITRGEWLFDCWLIFLGILGTVIGTTDAVIRLTSTSNVPVSSIALNVTNTSDLVL</sequence>
<evidence type="ECO:0000256" key="1">
    <source>
        <dbReference type="ARBA" id="ARBA00004141"/>
    </source>
</evidence>
<evidence type="ECO:0000256" key="2">
    <source>
        <dbReference type="ARBA" id="ARBA00022692"/>
    </source>
</evidence>
<feature type="transmembrane region" description="Helical" evidence="5">
    <location>
        <begin position="185"/>
        <end position="208"/>
    </location>
</feature>
<feature type="transmembrane region" description="Helical" evidence="5">
    <location>
        <begin position="139"/>
        <end position="165"/>
    </location>
</feature>
<keyword evidence="2 5" id="KW-0812">Transmembrane</keyword>
<keyword evidence="3 5" id="KW-1133">Transmembrane helix</keyword>
<feature type="transmembrane region" description="Helical" evidence="5">
    <location>
        <begin position="251"/>
        <end position="275"/>
    </location>
</feature>